<keyword evidence="6" id="KW-0808">Transferase</keyword>
<dbReference type="PROSITE" id="PS50294">
    <property type="entry name" value="WD_REPEATS_REGION"/>
    <property type="match status" value="3"/>
</dbReference>
<organism evidence="6 7">
    <name type="scientific">Bonamia ostreae</name>
    <dbReference type="NCBI Taxonomy" id="126728"/>
    <lineage>
        <taxon>Eukaryota</taxon>
        <taxon>Sar</taxon>
        <taxon>Rhizaria</taxon>
        <taxon>Endomyxa</taxon>
        <taxon>Ascetosporea</taxon>
        <taxon>Haplosporida</taxon>
        <taxon>Bonamia</taxon>
    </lineage>
</organism>
<feature type="repeat" description="WD" evidence="5">
    <location>
        <begin position="111"/>
        <end position="140"/>
    </location>
</feature>
<evidence type="ECO:0000256" key="5">
    <source>
        <dbReference type="PROSITE-ProRule" id="PRU00221"/>
    </source>
</evidence>
<feature type="repeat" description="WD" evidence="5">
    <location>
        <begin position="149"/>
        <end position="190"/>
    </location>
</feature>
<dbReference type="InterPro" id="IPR020472">
    <property type="entry name" value="WD40_PAC1"/>
</dbReference>
<dbReference type="InterPro" id="IPR036322">
    <property type="entry name" value="WD40_repeat_dom_sf"/>
</dbReference>
<evidence type="ECO:0000313" key="6">
    <source>
        <dbReference type="EMBL" id="MES1921357.1"/>
    </source>
</evidence>
<feature type="repeat" description="WD" evidence="5">
    <location>
        <begin position="192"/>
        <end position="233"/>
    </location>
</feature>
<comment type="caution">
    <text evidence="6">The sequence shown here is derived from an EMBL/GenBank/DDBJ whole genome shotgun (WGS) entry which is preliminary data.</text>
</comment>
<dbReference type="PANTHER" id="PTHR22848">
    <property type="entry name" value="WD40 REPEAT PROTEIN"/>
    <property type="match status" value="1"/>
</dbReference>
<name>A0ABV2ANV8_9EUKA</name>
<keyword evidence="6" id="KW-0418">Kinase</keyword>
<feature type="non-terminal residue" evidence="6">
    <location>
        <position position="1"/>
    </location>
</feature>
<comment type="subcellular location">
    <subcellularLocation>
        <location evidence="1">Nucleus speckle</location>
    </subcellularLocation>
</comment>
<dbReference type="InterPro" id="IPR015943">
    <property type="entry name" value="WD40/YVTN_repeat-like_dom_sf"/>
</dbReference>
<dbReference type="Gene3D" id="2.130.10.10">
    <property type="entry name" value="YVTN repeat-like/Quinoprotein amine dehydrogenase"/>
    <property type="match status" value="1"/>
</dbReference>
<feature type="repeat" description="WD" evidence="5">
    <location>
        <begin position="366"/>
        <end position="401"/>
    </location>
</feature>
<dbReference type="Pfam" id="PF23410">
    <property type="entry name" value="Beta-prop_VPS8"/>
    <property type="match status" value="1"/>
</dbReference>
<gene>
    <name evidence="6" type="primary">SMU1</name>
    <name evidence="6" type="ORF">MHBO_002891</name>
</gene>
<protein>
    <recommendedName>
        <fullName evidence="4">WD40 repeat-containing protein SMU1</fullName>
    </recommendedName>
</protein>
<evidence type="ECO:0000256" key="2">
    <source>
        <dbReference type="ARBA" id="ARBA00022574"/>
    </source>
</evidence>
<dbReference type="SUPFAM" id="SSF50978">
    <property type="entry name" value="WD40 repeat-like"/>
    <property type="match status" value="1"/>
</dbReference>
<sequence length="401" mass="44598">ISFRSFQCFFFKQNFLAQFYSTEEEKQLCRKNIADDICDEVYSVESSRLLTLLNQSLKWQQSIGVLPKGSKLDLLRNSSLSERTQREKVITKLDNEIKFGDGDTHAESAVFSPDGQLLATGTTDGFIEIWDFDTAKLNTDLKYQAADELMIHSDAVLCLCFSTDSEKLAVGTKDGQIKIFRVSDGECIHYFKEAHGAGVTSVKFSGDGSQVLSSSLDFTAKIHGVRSGKTLKVFRGHKSFVNDVHFANSNNILTASSDGTMKLWSIKDSSCVHTINSGDKESAIVSICPFPRKNDLFFVCSRSPSVHLIRSNGSVLKSYAAPPRNGVEACFVAIATSSLGKYLYCVDEKNILYCFLVETGKLLHAVKTHEKGVLGIRHHPHLNILASFSLDHSLRLWRPKK</sequence>
<keyword evidence="2 5" id="KW-0853">WD repeat</keyword>
<dbReference type="Pfam" id="PF00400">
    <property type="entry name" value="WD40"/>
    <property type="match status" value="2"/>
</dbReference>
<dbReference type="Proteomes" id="UP001439008">
    <property type="component" value="Unassembled WGS sequence"/>
</dbReference>
<accession>A0ABV2ANV8</accession>
<evidence type="ECO:0000256" key="4">
    <source>
        <dbReference type="ARBA" id="ARBA00026184"/>
    </source>
</evidence>
<dbReference type="InterPro" id="IPR045184">
    <property type="entry name" value="SMU1"/>
</dbReference>
<dbReference type="PROSITE" id="PS00678">
    <property type="entry name" value="WD_REPEATS_1"/>
    <property type="match status" value="1"/>
</dbReference>
<dbReference type="PROSITE" id="PS50082">
    <property type="entry name" value="WD_REPEATS_2"/>
    <property type="match status" value="5"/>
</dbReference>
<reference evidence="6 7" key="1">
    <citation type="journal article" date="2024" name="BMC Biol.">
        <title>Comparative genomics of Ascetosporea gives new insight into the evolutionary basis for animal parasitism in Rhizaria.</title>
        <authorList>
            <person name="Hiltunen Thoren M."/>
            <person name="Onut-Brannstrom I."/>
            <person name="Alfjorden A."/>
            <person name="Peckova H."/>
            <person name="Swords F."/>
            <person name="Hooper C."/>
            <person name="Holzer A.S."/>
            <person name="Bass D."/>
            <person name="Burki F."/>
        </authorList>
    </citation>
    <scope>NUCLEOTIDE SEQUENCE [LARGE SCALE GENOMIC DNA]</scope>
    <source>
        <strain evidence="6">20-A016</strain>
    </source>
</reference>
<evidence type="ECO:0000256" key="1">
    <source>
        <dbReference type="ARBA" id="ARBA00004324"/>
    </source>
</evidence>
<evidence type="ECO:0000256" key="3">
    <source>
        <dbReference type="ARBA" id="ARBA00022737"/>
    </source>
</evidence>
<evidence type="ECO:0000313" key="7">
    <source>
        <dbReference type="Proteomes" id="UP001439008"/>
    </source>
</evidence>
<proteinExistence type="predicted"/>
<dbReference type="InterPro" id="IPR019775">
    <property type="entry name" value="WD40_repeat_CS"/>
</dbReference>
<feature type="repeat" description="WD" evidence="5">
    <location>
        <begin position="234"/>
        <end position="274"/>
    </location>
</feature>
<keyword evidence="3" id="KW-0677">Repeat</keyword>
<dbReference type="EMBL" id="JBDODL010001274">
    <property type="protein sequence ID" value="MES1921357.1"/>
    <property type="molecule type" value="Genomic_DNA"/>
</dbReference>
<dbReference type="SMART" id="SM00320">
    <property type="entry name" value="WD40"/>
    <property type="match status" value="6"/>
</dbReference>
<keyword evidence="7" id="KW-1185">Reference proteome</keyword>
<dbReference type="PRINTS" id="PR00320">
    <property type="entry name" value="GPROTEINBRPT"/>
</dbReference>
<dbReference type="InterPro" id="IPR001680">
    <property type="entry name" value="WD40_rpt"/>
</dbReference>
<dbReference type="CDD" id="cd00200">
    <property type="entry name" value="WD40"/>
    <property type="match status" value="1"/>
</dbReference>
<dbReference type="GO" id="GO:0016301">
    <property type="term" value="F:kinase activity"/>
    <property type="evidence" value="ECO:0007669"/>
    <property type="project" value="UniProtKB-KW"/>
</dbReference>